<sequence>MSPLPPTYRIFVQPETLPEKKSYPAPEGISLITSPVYTKVALFIEQDESRGLIPINTLEKAIAKVLSKLYLYAGRLSPEPRGRFSVHHFDKGCLFQVCESSGSFEEYKKNRFGYGAAPLGDFMPLHKYASLDTPLLGVQLTQLQGGQVLGFSFLHRLSDGLADTIFIASLACVLRNEEPPFEMYYDWQRPPLQPNPKYDHSVDYPVMNEKPQLPTVEPDHNVKRVFVINRDKADELKRNMEHEMPGTNIKISVRDAITAFMYRAIVKAKRVKGKCDFVYVVGKRHAHPDTRLLQHFGNYFVAVTVPEQHDTLMRRPMSFTAQRIREQVAKVNPEFMDSLEYYLNHVEDPTKVCPPAHRMTPGCVMWSDWSRFSSGIDFGYGKNSRWCRSFVNPSFWPVVTLAPTIDDSFEIVVQLDSESMDRLMHDKQVQYYTAGVF</sequence>
<dbReference type="Proteomes" id="UP000027586">
    <property type="component" value="Unassembled WGS sequence"/>
</dbReference>
<gene>
    <name evidence="2" type="ORF">LCOR_02885.1</name>
</gene>
<dbReference type="PANTHER" id="PTHR31896">
    <property type="entry name" value="FAMILY REGULATORY PROTEIN, PUTATIVE (AFU_ORTHOLOGUE AFUA_3G14730)-RELATED"/>
    <property type="match status" value="1"/>
</dbReference>
<dbReference type="GO" id="GO:0016740">
    <property type="term" value="F:transferase activity"/>
    <property type="evidence" value="ECO:0007669"/>
    <property type="project" value="UniProtKB-KW"/>
</dbReference>
<dbReference type="Gene3D" id="3.30.559.10">
    <property type="entry name" value="Chloramphenicol acetyltransferase-like domain"/>
    <property type="match status" value="2"/>
</dbReference>
<comment type="caution">
    <text evidence="2">The sequence shown here is derived from an EMBL/GenBank/DDBJ whole genome shotgun (WGS) entry which is preliminary data.</text>
</comment>
<name>A0A068RNE2_9FUNG</name>
<dbReference type="InterPro" id="IPR023213">
    <property type="entry name" value="CAT-like_dom_sf"/>
</dbReference>
<reference evidence="2" key="1">
    <citation type="submission" date="2013-08" db="EMBL/GenBank/DDBJ databases">
        <title>Gene expansion shapes genome architecture in the human pathogen Lichtheimia corymbifera: an evolutionary genomics analysis in the ancient terrestrial Mucorales (Mucoromycotina).</title>
        <authorList>
            <person name="Schwartze V.U."/>
            <person name="Winter S."/>
            <person name="Shelest E."/>
            <person name="Marcet-Houben M."/>
            <person name="Horn F."/>
            <person name="Wehner S."/>
            <person name="Hoffmann K."/>
            <person name="Riege K."/>
            <person name="Sammeth M."/>
            <person name="Nowrousian M."/>
            <person name="Valiante V."/>
            <person name="Linde J."/>
            <person name="Jacobsen I.D."/>
            <person name="Marz M."/>
            <person name="Brakhage A.A."/>
            <person name="Gabaldon T."/>
            <person name="Bocker S."/>
            <person name="Voigt K."/>
        </authorList>
    </citation>
    <scope>NUCLEOTIDE SEQUENCE [LARGE SCALE GENOMIC DNA]</scope>
    <source>
        <strain evidence="2">FSU 9682</strain>
    </source>
</reference>
<dbReference type="VEuPathDB" id="FungiDB:LCOR_02885.1"/>
<keyword evidence="1" id="KW-0808">Transferase</keyword>
<dbReference type="PANTHER" id="PTHR31896:SF64">
    <property type="entry name" value="TRICHOTHECENE 3-O-ACETYLTRANSFERASE"/>
    <property type="match status" value="1"/>
</dbReference>
<evidence type="ECO:0000313" key="2">
    <source>
        <dbReference type="EMBL" id="CDH51245.1"/>
    </source>
</evidence>
<evidence type="ECO:0000313" key="3">
    <source>
        <dbReference type="Proteomes" id="UP000027586"/>
    </source>
</evidence>
<evidence type="ECO:0000256" key="1">
    <source>
        <dbReference type="ARBA" id="ARBA00022679"/>
    </source>
</evidence>
<dbReference type="STRING" id="1263082.A0A068RNE2"/>
<organism evidence="2 3">
    <name type="scientific">Lichtheimia corymbifera JMRC:FSU:9682</name>
    <dbReference type="NCBI Taxonomy" id="1263082"/>
    <lineage>
        <taxon>Eukaryota</taxon>
        <taxon>Fungi</taxon>
        <taxon>Fungi incertae sedis</taxon>
        <taxon>Mucoromycota</taxon>
        <taxon>Mucoromycotina</taxon>
        <taxon>Mucoromycetes</taxon>
        <taxon>Mucorales</taxon>
        <taxon>Lichtheimiaceae</taxon>
        <taxon>Lichtheimia</taxon>
    </lineage>
</organism>
<dbReference type="EMBL" id="CBTN010000009">
    <property type="protein sequence ID" value="CDH51245.1"/>
    <property type="molecule type" value="Genomic_DNA"/>
</dbReference>
<protein>
    <submittedName>
        <fullName evidence="2">Uncharacterized protein</fullName>
    </submittedName>
</protein>
<dbReference type="InterPro" id="IPR051283">
    <property type="entry name" value="Sec_Metabolite_Acyltrans"/>
</dbReference>
<proteinExistence type="predicted"/>
<dbReference type="Pfam" id="PF02458">
    <property type="entry name" value="Transferase"/>
    <property type="match status" value="1"/>
</dbReference>
<accession>A0A068RNE2</accession>
<keyword evidence="3" id="KW-1185">Reference proteome</keyword>
<dbReference type="AlphaFoldDB" id="A0A068RNE2"/>
<dbReference type="OrthoDB" id="1862401at2759"/>